<dbReference type="RefSeq" id="WP_218113084.1">
    <property type="nucleotide sequence ID" value="NZ_CP065383.1"/>
</dbReference>
<dbReference type="InterPro" id="IPR017896">
    <property type="entry name" value="4Fe4S_Fe-S-bd"/>
</dbReference>
<evidence type="ECO:0000256" key="7">
    <source>
        <dbReference type="SAM" id="Phobius"/>
    </source>
</evidence>
<protein>
    <submittedName>
        <fullName evidence="9">Electron transport protein YccM</fullName>
    </submittedName>
</protein>
<feature type="transmembrane region" description="Helical" evidence="7">
    <location>
        <begin position="39"/>
        <end position="55"/>
    </location>
</feature>
<dbReference type="Pfam" id="PF13237">
    <property type="entry name" value="Fer4_10"/>
    <property type="match status" value="1"/>
</dbReference>
<feature type="transmembrane region" description="Helical" evidence="7">
    <location>
        <begin position="6"/>
        <end position="27"/>
    </location>
</feature>
<organism evidence="9 10">
    <name type="scientific">Atribacter laminatus</name>
    <dbReference type="NCBI Taxonomy" id="2847778"/>
    <lineage>
        <taxon>Bacteria</taxon>
        <taxon>Pseudomonadati</taxon>
        <taxon>Atribacterota</taxon>
        <taxon>Atribacteria</taxon>
        <taxon>Atribacterales</taxon>
        <taxon>Atribacteraceae</taxon>
        <taxon>Atribacter</taxon>
    </lineage>
</organism>
<evidence type="ECO:0000313" key="9">
    <source>
        <dbReference type="EMBL" id="QPM67915.1"/>
    </source>
</evidence>
<dbReference type="AlphaFoldDB" id="A0A7T1F313"/>
<keyword evidence="7" id="KW-0472">Membrane</keyword>
<keyword evidence="6" id="KW-0411">Iron-sulfur</keyword>
<dbReference type="Pfam" id="PF12801">
    <property type="entry name" value="Fer4_5"/>
    <property type="match status" value="2"/>
</dbReference>
<keyword evidence="7" id="KW-1133">Transmembrane helix</keyword>
<proteinExistence type="predicted"/>
<dbReference type="GO" id="GO:0046872">
    <property type="term" value="F:metal ion binding"/>
    <property type="evidence" value="ECO:0007669"/>
    <property type="project" value="UniProtKB-KW"/>
</dbReference>
<dbReference type="GO" id="GO:0051539">
    <property type="term" value="F:4 iron, 4 sulfur cluster binding"/>
    <property type="evidence" value="ECO:0007669"/>
    <property type="project" value="UniProtKB-KW"/>
</dbReference>
<dbReference type="PANTHER" id="PTHR30176">
    <property type="entry name" value="FERREDOXIN-TYPE PROTEIN NAPH"/>
    <property type="match status" value="1"/>
</dbReference>
<evidence type="ECO:0000256" key="5">
    <source>
        <dbReference type="ARBA" id="ARBA00023004"/>
    </source>
</evidence>
<keyword evidence="7" id="KW-0812">Transmembrane</keyword>
<dbReference type="PANTHER" id="PTHR30176:SF3">
    <property type="entry name" value="FERREDOXIN-TYPE PROTEIN NAPH"/>
    <property type="match status" value="1"/>
</dbReference>
<keyword evidence="1" id="KW-0813">Transport</keyword>
<keyword evidence="5" id="KW-0408">Iron</keyword>
<gene>
    <name evidence="9" type="primary">yccM</name>
    <name evidence="9" type="ORF">RT761_01128</name>
</gene>
<reference evidence="9 10" key="1">
    <citation type="journal article" date="2021" name="Nat. Commun.">
        <title>Isolation of a member of the candidate phylum Atribacteria reveals a unique cell membrane structure.</title>
        <authorList>
            <person name="Taiki K."/>
            <person name="Nobu M.K."/>
            <person name="Kusada H."/>
            <person name="Meng X.-Y."/>
            <person name="Hosoki N."/>
            <person name="Uematsu K."/>
            <person name="Yoshioka H."/>
            <person name="Kamagata Y."/>
            <person name="Tamaki H."/>
        </authorList>
    </citation>
    <scope>NUCLEOTIDE SEQUENCE [LARGE SCALE GENOMIC DNA]</scope>
    <source>
        <strain evidence="9 10">RT761</strain>
    </source>
</reference>
<dbReference type="InterPro" id="IPR051684">
    <property type="entry name" value="Electron_Trans/Redox"/>
</dbReference>
<feature type="transmembrane region" description="Helical" evidence="7">
    <location>
        <begin position="128"/>
        <end position="146"/>
    </location>
</feature>
<evidence type="ECO:0000256" key="6">
    <source>
        <dbReference type="ARBA" id="ARBA00023014"/>
    </source>
</evidence>
<feature type="domain" description="4Fe-4S ferredoxin-type" evidence="8">
    <location>
        <begin position="241"/>
        <end position="264"/>
    </location>
</feature>
<dbReference type="InterPro" id="IPR017900">
    <property type="entry name" value="4Fe4S_Fe_S_CS"/>
</dbReference>
<dbReference type="Proteomes" id="UP000594463">
    <property type="component" value="Chromosome"/>
</dbReference>
<dbReference type="EMBL" id="CP065383">
    <property type="protein sequence ID" value="QPM67915.1"/>
    <property type="molecule type" value="Genomic_DNA"/>
</dbReference>
<evidence type="ECO:0000256" key="2">
    <source>
        <dbReference type="ARBA" id="ARBA00022485"/>
    </source>
</evidence>
<accession>A0A7T1F313</accession>
<feature type="transmembrane region" description="Helical" evidence="7">
    <location>
        <begin position="166"/>
        <end position="184"/>
    </location>
</feature>
<evidence type="ECO:0000256" key="1">
    <source>
        <dbReference type="ARBA" id="ARBA00022448"/>
    </source>
</evidence>
<dbReference type="SUPFAM" id="SSF54862">
    <property type="entry name" value="4Fe-4S ferredoxins"/>
    <property type="match status" value="1"/>
</dbReference>
<evidence type="ECO:0000256" key="3">
    <source>
        <dbReference type="ARBA" id="ARBA00022723"/>
    </source>
</evidence>
<evidence type="ECO:0000313" key="10">
    <source>
        <dbReference type="Proteomes" id="UP000594463"/>
    </source>
</evidence>
<keyword evidence="3" id="KW-0479">Metal-binding</keyword>
<sequence length="270" mass="31179">MPVQMNPWMISKIVLWVLIAIVSTSFLRKNKVTSKVRNYFLVGGVIIFGFIYGVEPNPVSSLRNLLKNVFLQQRLLPAILLVFVILLLVSWWSNKSICGWGCQFGLLQDLLYRVPSRKRKPPIRLSQIIRLFFFVGLILGLVVWKIDWLAFIDPFGIFRWSFSQPVILGMSFVSAVLILSVFIYRPWCHFFCPFGFISWIVEQKSLNKPVINLETCKQCQLCVKACPGNAMEDILHNKRWRSDCFACGACIEACRFDSIHWGRKSFSSRS</sequence>
<dbReference type="PROSITE" id="PS00198">
    <property type="entry name" value="4FE4S_FER_1"/>
    <property type="match status" value="1"/>
</dbReference>
<dbReference type="GO" id="GO:0005886">
    <property type="term" value="C:plasma membrane"/>
    <property type="evidence" value="ECO:0007669"/>
    <property type="project" value="TreeGrafter"/>
</dbReference>
<feature type="transmembrane region" description="Helical" evidence="7">
    <location>
        <begin position="75"/>
        <end position="93"/>
    </location>
</feature>
<keyword evidence="10" id="KW-1185">Reference proteome</keyword>
<keyword evidence="2" id="KW-0004">4Fe-4S</keyword>
<dbReference type="PROSITE" id="PS51379">
    <property type="entry name" value="4FE4S_FER_2"/>
    <property type="match status" value="2"/>
</dbReference>
<dbReference type="Gene3D" id="3.30.70.20">
    <property type="match status" value="1"/>
</dbReference>
<dbReference type="KEGG" id="alam:RT761_01128"/>
<feature type="domain" description="4Fe-4S ferredoxin-type" evidence="8">
    <location>
        <begin position="207"/>
        <end position="237"/>
    </location>
</feature>
<keyword evidence="4" id="KW-0249">Electron transport</keyword>
<evidence type="ECO:0000259" key="8">
    <source>
        <dbReference type="PROSITE" id="PS51379"/>
    </source>
</evidence>
<evidence type="ECO:0000256" key="4">
    <source>
        <dbReference type="ARBA" id="ARBA00022982"/>
    </source>
</evidence>
<name>A0A7T1F313_ATRLM</name>